<evidence type="ECO:0000259" key="8">
    <source>
        <dbReference type="Pfam" id="PF14322"/>
    </source>
</evidence>
<feature type="chain" id="PRO_5020963420" evidence="6">
    <location>
        <begin position="23"/>
        <end position="582"/>
    </location>
</feature>
<evidence type="ECO:0000256" key="5">
    <source>
        <dbReference type="ARBA" id="ARBA00023237"/>
    </source>
</evidence>
<dbReference type="Proteomes" id="UP000294830">
    <property type="component" value="Unassembled WGS sequence"/>
</dbReference>
<dbReference type="InterPro" id="IPR011990">
    <property type="entry name" value="TPR-like_helical_dom_sf"/>
</dbReference>
<name>A0A4V2RPR0_9BACT</name>
<dbReference type="GO" id="GO:0009279">
    <property type="term" value="C:cell outer membrane"/>
    <property type="evidence" value="ECO:0007669"/>
    <property type="project" value="UniProtKB-SubCell"/>
</dbReference>
<organism evidence="9 10">
    <name type="scientific">Acetobacteroides hydrogenigenes</name>
    <dbReference type="NCBI Taxonomy" id="979970"/>
    <lineage>
        <taxon>Bacteria</taxon>
        <taxon>Pseudomonadati</taxon>
        <taxon>Bacteroidota</taxon>
        <taxon>Bacteroidia</taxon>
        <taxon>Bacteroidales</taxon>
        <taxon>Rikenellaceae</taxon>
        <taxon>Acetobacteroides</taxon>
    </lineage>
</organism>
<feature type="signal peptide" evidence="6">
    <location>
        <begin position="1"/>
        <end position="22"/>
    </location>
</feature>
<keyword evidence="4" id="KW-0472">Membrane</keyword>
<dbReference type="SUPFAM" id="SSF48452">
    <property type="entry name" value="TPR-like"/>
    <property type="match status" value="1"/>
</dbReference>
<comment type="subcellular location">
    <subcellularLocation>
        <location evidence="1">Cell outer membrane</location>
    </subcellularLocation>
</comment>
<feature type="domain" description="RagB/SusD" evidence="7">
    <location>
        <begin position="306"/>
        <end position="580"/>
    </location>
</feature>
<dbReference type="RefSeq" id="WP_131839129.1">
    <property type="nucleotide sequence ID" value="NZ_SLWB01000006.1"/>
</dbReference>
<comment type="similarity">
    <text evidence="2">Belongs to the SusD family.</text>
</comment>
<dbReference type="InterPro" id="IPR012944">
    <property type="entry name" value="SusD_RagB_dom"/>
</dbReference>
<evidence type="ECO:0000259" key="7">
    <source>
        <dbReference type="Pfam" id="PF07980"/>
    </source>
</evidence>
<dbReference type="AlphaFoldDB" id="A0A4V2RPR0"/>
<dbReference type="Gene3D" id="1.25.40.390">
    <property type="match status" value="1"/>
</dbReference>
<evidence type="ECO:0000256" key="2">
    <source>
        <dbReference type="ARBA" id="ARBA00006275"/>
    </source>
</evidence>
<dbReference type="EMBL" id="SLWB01000006">
    <property type="protein sequence ID" value="TCN68550.1"/>
    <property type="molecule type" value="Genomic_DNA"/>
</dbReference>
<evidence type="ECO:0000256" key="1">
    <source>
        <dbReference type="ARBA" id="ARBA00004442"/>
    </source>
</evidence>
<evidence type="ECO:0000256" key="3">
    <source>
        <dbReference type="ARBA" id="ARBA00022729"/>
    </source>
</evidence>
<keyword evidence="10" id="KW-1185">Reference proteome</keyword>
<dbReference type="Pfam" id="PF07980">
    <property type="entry name" value="SusD_RagB"/>
    <property type="match status" value="1"/>
</dbReference>
<evidence type="ECO:0000313" key="9">
    <source>
        <dbReference type="EMBL" id="TCN68550.1"/>
    </source>
</evidence>
<evidence type="ECO:0000313" key="10">
    <source>
        <dbReference type="Proteomes" id="UP000294830"/>
    </source>
</evidence>
<dbReference type="Pfam" id="PF14322">
    <property type="entry name" value="SusD-like_3"/>
    <property type="match status" value="1"/>
</dbReference>
<dbReference type="OrthoDB" id="1031584at2"/>
<gene>
    <name evidence="9" type="ORF">CLV25_106132</name>
</gene>
<reference evidence="9 10" key="1">
    <citation type="submission" date="2019-03" db="EMBL/GenBank/DDBJ databases">
        <title>Genomic Encyclopedia of Archaeal and Bacterial Type Strains, Phase II (KMG-II): from individual species to whole genera.</title>
        <authorList>
            <person name="Goeker M."/>
        </authorList>
    </citation>
    <scope>NUCLEOTIDE SEQUENCE [LARGE SCALE GENOMIC DNA]</scope>
    <source>
        <strain evidence="9 10">RL-C</strain>
    </source>
</reference>
<dbReference type="PROSITE" id="PS51257">
    <property type="entry name" value="PROKAR_LIPOPROTEIN"/>
    <property type="match status" value="1"/>
</dbReference>
<proteinExistence type="inferred from homology"/>
<dbReference type="InterPro" id="IPR033985">
    <property type="entry name" value="SusD-like_N"/>
</dbReference>
<protein>
    <submittedName>
        <fullName evidence="9">Putative outer membrane starch-binding protein</fullName>
    </submittedName>
</protein>
<feature type="domain" description="SusD-like N-terminal" evidence="8">
    <location>
        <begin position="66"/>
        <end position="222"/>
    </location>
</feature>
<evidence type="ECO:0000256" key="6">
    <source>
        <dbReference type="SAM" id="SignalP"/>
    </source>
</evidence>
<evidence type="ECO:0000256" key="4">
    <source>
        <dbReference type="ARBA" id="ARBA00023136"/>
    </source>
</evidence>
<sequence length="582" mass="64477">MKRILRNIYLLLGLCAIVGTTSCDKFLTIDPEDTFTKDNYWTSEANVKLYAWKFYDLFLGYGNGTGTSSEFYFQNSPTAGCINISDDLANATFLKYNTTSVTTSSEWNNYYNQIRAANVMLEKLPTVPMSSEAAKHWEGVARFFRAYCYFALVQRYGDVPYIDKAASYTDDAGIYIPRTARATVMAKVIEDLTFASENMRVNDGATSINKYAAYALLSRVALFEGTYVKYHGIGNGAEYLTVAKNAADAIITSAKYTIGSDFKAVYNSIDLSSGSAKGEVIFYKKYLPAVLMHSIQSYTNTSSAINGLTKVAAESYVCSDGLPINQSSKYKGDNSLNDVLTERDKRMSAVVDAQGYGYADKTLGGLTSSTGYIICLYNSWIPPVKPVTENTTNGQNHIDAPVYTYAEVLLNYAEACAELGTCTQADLDKSINKLRTRAGLPNLTILGSDVTVNGVVINDPKRTSTLESISGIVSPLLWEIRRERRSELMTWTFIRYYDLMRWNKGEYLDSSKNPDVMLGAKLVGVTLKNTKVNADGYILPYTSSSVRTFESPKNYLNSIPLSEITLYATEGVELTQNPGWNK</sequence>
<accession>A0A4V2RPR0</accession>
<comment type="caution">
    <text evidence="9">The sequence shown here is derived from an EMBL/GenBank/DDBJ whole genome shotgun (WGS) entry which is preliminary data.</text>
</comment>
<keyword evidence="3 6" id="KW-0732">Signal</keyword>
<keyword evidence="5" id="KW-0998">Cell outer membrane</keyword>